<dbReference type="AlphaFoldDB" id="A0A834MBP0"/>
<name>A0A834MBP0_RHYFE</name>
<feature type="transmembrane region" description="Helical" evidence="8">
    <location>
        <begin position="518"/>
        <end position="538"/>
    </location>
</feature>
<comment type="caution">
    <text evidence="9">The sequence shown here is derived from an EMBL/GenBank/DDBJ whole genome shotgun (WGS) entry which is preliminary data.</text>
</comment>
<dbReference type="Proteomes" id="UP000625711">
    <property type="component" value="Unassembled WGS sequence"/>
</dbReference>
<evidence type="ECO:0000256" key="2">
    <source>
        <dbReference type="ARBA" id="ARBA00022475"/>
    </source>
</evidence>
<keyword evidence="3 8" id="KW-0812">Transmembrane</keyword>
<feature type="transmembrane region" description="Helical" evidence="8">
    <location>
        <begin position="311"/>
        <end position="330"/>
    </location>
</feature>
<comment type="subcellular location">
    <subcellularLocation>
        <location evidence="1">Cell membrane</location>
        <topology evidence="1">Multi-pass membrane protein</topology>
    </subcellularLocation>
</comment>
<gene>
    <name evidence="9" type="ORF">GWI33_007815</name>
</gene>
<evidence type="ECO:0000313" key="9">
    <source>
        <dbReference type="EMBL" id="KAF7278951.1"/>
    </source>
</evidence>
<dbReference type="PANTHER" id="PTHR42643">
    <property type="entry name" value="IONOTROPIC RECEPTOR 20A-RELATED"/>
    <property type="match status" value="1"/>
</dbReference>
<evidence type="ECO:0000256" key="6">
    <source>
        <dbReference type="ARBA" id="ARBA00023170"/>
    </source>
</evidence>
<keyword evidence="4 8" id="KW-1133">Transmembrane helix</keyword>
<evidence type="ECO:0000256" key="4">
    <source>
        <dbReference type="ARBA" id="ARBA00022989"/>
    </source>
</evidence>
<dbReference type="InterPro" id="IPR052192">
    <property type="entry name" value="Insect_Ionotropic_Sensory_Rcpt"/>
</dbReference>
<keyword evidence="5 8" id="KW-0472">Membrane</keyword>
<evidence type="ECO:0000256" key="3">
    <source>
        <dbReference type="ARBA" id="ARBA00022692"/>
    </source>
</evidence>
<dbReference type="PANTHER" id="PTHR42643:SF24">
    <property type="entry name" value="IONOTROPIC RECEPTOR 60A"/>
    <property type="match status" value="1"/>
</dbReference>
<organism evidence="9 10">
    <name type="scientific">Rhynchophorus ferrugineus</name>
    <name type="common">Red palm weevil</name>
    <name type="synonym">Curculio ferrugineus</name>
    <dbReference type="NCBI Taxonomy" id="354439"/>
    <lineage>
        <taxon>Eukaryota</taxon>
        <taxon>Metazoa</taxon>
        <taxon>Ecdysozoa</taxon>
        <taxon>Arthropoda</taxon>
        <taxon>Hexapoda</taxon>
        <taxon>Insecta</taxon>
        <taxon>Pterygota</taxon>
        <taxon>Neoptera</taxon>
        <taxon>Endopterygota</taxon>
        <taxon>Coleoptera</taxon>
        <taxon>Polyphaga</taxon>
        <taxon>Cucujiformia</taxon>
        <taxon>Curculionidae</taxon>
        <taxon>Dryophthorinae</taxon>
        <taxon>Rhynchophorus</taxon>
    </lineage>
</organism>
<proteinExistence type="predicted"/>
<dbReference type="EMBL" id="JAACXV010000380">
    <property type="protein sequence ID" value="KAF7278951.1"/>
    <property type="molecule type" value="Genomic_DNA"/>
</dbReference>
<evidence type="ECO:0000256" key="5">
    <source>
        <dbReference type="ARBA" id="ARBA00023136"/>
    </source>
</evidence>
<accession>A0A834MBP0</accession>
<evidence type="ECO:0000256" key="8">
    <source>
        <dbReference type="SAM" id="Phobius"/>
    </source>
</evidence>
<evidence type="ECO:0000313" key="10">
    <source>
        <dbReference type="Proteomes" id="UP000625711"/>
    </source>
</evidence>
<evidence type="ECO:0000256" key="7">
    <source>
        <dbReference type="ARBA" id="ARBA00023180"/>
    </source>
</evidence>
<protein>
    <recommendedName>
        <fullName evidence="11">Ionotropic receptor</fullName>
    </recommendedName>
</protein>
<keyword evidence="7" id="KW-0325">Glycoprotein</keyword>
<dbReference type="OrthoDB" id="6819047at2759"/>
<evidence type="ECO:0008006" key="11">
    <source>
        <dbReference type="Google" id="ProtNLM"/>
    </source>
</evidence>
<sequence>MCAFCNSGSILPESISRSSFINDISDFITRQLVSTQDKKYCTFINANTTKVESVLRKVIWSGGRKVMSIRIINGTIKKLGIYYTQMRHAFVFLQGIENINHIASNVLSQNIFWINNPKYYFIITRRVNLRNEEIEQALNQFWIKKHIVNSLLIYADKRGIFHVYSYNPFTKQLVNHKTNEEQSKLFPNKMKNLHGYPIRVCIFYSQLMAKIINGKCHVGLDCDVLNIFMRHLNATIKFISPGILQANTFKLSRQYVIEDKAEISFNNMFLTEDMLLYTSFAFAHLRLFAAVPRAKELTFLLNMMFAFDLYVWSLIIFLGMLFAILKYLLITSKKGAKVHNKSIKILILSRLFYLVIFCNSFQGVVITILTSPKYGKDIATIADLQESKLNVYGEIDWKPIIPKEILSQYKYLNYLEVALALRGLKCDGAYLTSEYWMDSLLRNKSSDGSRYSRYYFKMKEPLATGLLTYYTRKNSPYNKIIYHTILLIQNFGLDLKFGKGYNGFHKTRHTEKLSLKHLQGAFLLLVTGYTCSTIILIIEKLLVCMYKEKN</sequence>
<keyword evidence="10" id="KW-1185">Reference proteome</keyword>
<keyword evidence="2" id="KW-1003">Cell membrane</keyword>
<keyword evidence="6" id="KW-0675">Receptor</keyword>
<evidence type="ECO:0000256" key="1">
    <source>
        <dbReference type="ARBA" id="ARBA00004651"/>
    </source>
</evidence>
<feature type="transmembrane region" description="Helical" evidence="8">
    <location>
        <begin position="351"/>
        <end position="369"/>
    </location>
</feature>
<reference evidence="9" key="1">
    <citation type="submission" date="2020-08" db="EMBL/GenBank/DDBJ databases">
        <title>Genome sequencing and assembly of the red palm weevil Rhynchophorus ferrugineus.</title>
        <authorList>
            <person name="Dias G.B."/>
            <person name="Bergman C.M."/>
            <person name="Manee M."/>
        </authorList>
    </citation>
    <scope>NUCLEOTIDE SEQUENCE</scope>
    <source>
        <strain evidence="9">AA-2017</strain>
        <tissue evidence="9">Whole larva</tissue>
    </source>
</reference>
<dbReference type="GO" id="GO:0005886">
    <property type="term" value="C:plasma membrane"/>
    <property type="evidence" value="ECO:0007669"/>
    <property type="project" value="UniProtKB-SubCell"/>
</dbReference>
<dbReference type="SUPFAM" id="SSF53850">
    <property type="entry name" value="Periplasmic binding protein-like II"/>
    <property type="match status" value="1"/>
</dbReference>